<protein>
    <recommendedName>
        <fullName evidence="3">F-box domain-containing protein</fullName>
    </recommendedName>
</protein>
<proteinExistence type="predicted"/>
<dbReference type="Proteomes" id="UP001050691">
    <property type="component" value="Unassembled WGS sequence"/>
</dbReference>
<sequence length="459" mass="52927">MSTQITQFSVEIVLAIIESIENRDDLLALALACQSFYRIIIPHYLSYIRVSRGVKDLEFWKDLSRNPTSCRKIRELKLMEDSGYPDSSDIIGKALLQMVNISRIVFVWVEDYGFSGKILDGLINSKCCLKEIDLVNRFSDSEAARQIKELPISTKFNVTVLKKLSFRLIWNIFNRTLPQLDEVVYINGMLSNARALTHLLLNIEETSSSVFIDLLGRTWPNLENLTIGRSFTLSPLGTLQDPSILIEFFRRHPKLTVLSLPSHVYLPDFSPYITVEDLPRLEAFSYVTNHRIHLNQILSSASTRRLEHLTILLNNDSFEPENLKIYEELTSLKTCSIQGSLEYDNINQILDVLVRSATDLRKLYLPKHLNGNIRETPFVTLSILRFLNLKYLFGIWAIDLSCDGPDQQKLLAELYYIPQLKYLFPALYQVDSICPMTPFRLTRDHNCQLTIEVEKDRVI</sequence>
<accession>A0AAV5A1Z4</accession>
<dbReference type="AlphaFoldDB" id="A0AAV5A1Z4"/>
<gene>
    <name evidence="1" type="ORF">Clacol_001229</name>
</gene>
<evidence type="ECO:0000313" key="1">
    <source>
        <dbReference type="EMBL" id="GJJ07031.1"/>
    </source>
</evidence>
<comment type="caution">
    <text evidence="1">The sequence shown here is derived from an EMBL/GenBank/DDBJ whole genome shotgun (WGS) entry which is preliminary data.</text>
</comment>
<reference evidence="1" key="1">
    <citation type="submission" date="2021-10" db="EMBL/GenBank/DDBJ databases">
        <title>De novo Genome Assembly of Clathrus columnatus (Basidiomycota, Fungi) Using Illumina and Nanopore Sequence Data.</title>
        <authorList>
            <person name="Ogiso-Tanaka E."/>
            <person name="Itagaki H."/>
            <person name="Hosoya T."/>
            <person name="Hosaka K."/>
        </authorList>
    </citation>
    <scope>NUCLEOTIDE SEQUENCE</scope>
    <source>
        <strain evidence="1">MO-923</strain>
    </source>
</reference>
<name>A0AAV5A1Z4_9AGAM</name>
<dbReference type="EMBL" id="BPWL01000002">
    <property type="protein sequence ID" value="GJJ07031.1"/>
    <property type="molecule type" value="Genomic_DNA"/>
</dbReference>
<keyword evidence="2" id="KW-1185">Reference proteome</keyword>
<dbReference type="InterPro" id="IPR032675">
    <property type="entry name" value="LRR_dom_sf"/>
</dbReference>
<dbReference type="Gene3D" id="3.80.10.10">
    <property type="entry name" value="Ribonuclease Inhibitor"/>
    <property type="match status" value="1"/>
</dbReference>
<dbReference type="SUPFAM" id="SSF52047">
    <property type="entry name" value="RNI-like"/>
    <property type="match status" value="1"/>
</dbReference>
<evidence type="ECO:0008006" key="3">
    <source>
        <dbReference type="Google" id="ProtNLM"/>
    </source>
</evidence>
<evidence type="ECO:0000313" key="2">
    <source>
        <dbReference type="Proteomes" id="UP001050691"/>
    </source>
</evidence>
<organism evidence="1 2">
    <name type="scientific">Clathrus columnatus</name>
    <dbReference type="NCBI Taxonomy" id="1419009"/>
    <lineage>
        <taxon>Eukaryota</taxon>
        <taxon>Fungi</taxon>
        <taxon>Dikarya</taxon>
        <taxon>Basidiomycota</taxon>
        <taxon>Agaricomycotina</taxon>
        <taxon>Agaricomycetes</taxon>
        <taxon>Phallomycetidae</taxon>
        <taxon>Phallales</taxon>
        <taxon>Clathraceae</taxon>
        <taxon>Clathrus</taxon>
    </lineage>
</organism>